<feature type="transmembrane region" description="Helical" evidence="11">
    <location>
        <begin position="406"/>
        <end position="426"/>
    </location>
</feature>
<evidence type="ECO:0000256" key="5">
    <source>
        <dbReference type="ARBA" id="ARBA00022989"/>
    </source>
</evidence>
<feature type="transmembrane region" description="Helical" evidence="11">
    <location>
        <begin position="331"/>
        <end position="356"/>
    </location>
</feature>
<dbReference type="InterPro" id="IPR050332">
    <property type="entry name" value="GPCR_2"/>
</dbReference>
<evidence type="ECO:0000256" key="4">
    <source>
        <dbReference type="ARBA" id="ARBA00022692"/>
    </source>
</evidence>
<feature type="domain" description="G-protein coupled receptors family 2 profile 2" evidence="13">
    <location>
        <begin position="176"/>
        <end position="427"/>
    </location>
</feature>
<dbReference type="PROSITE" id="PS50227">
    <property type="entry name" value="G_PROTEIN_RECEP_F2_3"/>
    <property type="match status" value="1"/>
</dbReference>
<dbReference type="Gene3D" id="1.20.1070.10">
    <property type="entry name" value="Rhodopsin 7-helix transmembrane proteins"/>
    <property type="match status" value="1"/>
</dbReference>
<dbReference type="PROSITE" id="PS00649">
    <property type="entry name" value="G_PROTEIN_RECEP_F2_1"/>
    <property type="match status" value="1"/>
</dbReference>
<comment type="subcellular location">
    <subcellularLocation>
        <location evidence="1">Cell membrane</location>
        <topology evidence="1">Multi-pass membrane protein</topology>
    </subcellularLocation>
</comment>
<feature type="transmembrane region" description="Helical" evidence="11">
    <location>
        <begin position="213"/>
        <end position="233"/>
    </location>
</feature>
<keyword evidence="9" id="KW-0325">Glycoprotein</keyword>
<keyword evidence="4 11" id="KW-0812">Transmembrane</keyword>
<gene>
    <name evidence="14" type="ORF">OSB1V03_LOCUS9292</name>
</gene>
<dbReference type="PANTHER" id="PTHR45620">
    <property type="entry name" value="PDF RECEPTOR-LIKE PROTEIN-RELATED"/>
    <property type="match status" value="1"/>
</dbReference>
<evidence type="ECO:0000256" key="6">
    <source>
        <dbReference type="ARBA" id="ARBA00023040"/>
    </source>
</evidence>
<keyword evidence="3" id="KW-1003">Cell membrane</keyword>
<sequence length="461" mass="53625">MYTFTDNMCAQCLWYMAGVENAWIRYDVVSKWHIINDKQNDPILREFKNDFHMDLFLKCCEDAKRCCERMLTLDEREDTDNGQRCPAKWDGWMCWDSAMSGTTSRSICPDMSHSMLGYMPTECSKELSSKHCRSNGTWTSIWNPIDPNNSLRGLYEQEFTDYITCSTPGATERLRETHTAIAIFFISLIFSIIGATVFIVYKLYTKLRVQIHLNFLLSLILTCLFSILFYFLVREKHYKLQSMIDENPYWCKALVVLHKGARLANFCWMLNEGYYLHHLIVAAFREESRTLYYYLFGWGAPVLIMVPYVIVHSMGEYDNSCWTKSMLYPELLYNVLPLICIVLNAILLANVVRVLMTKLRASPDHFKAGLRASIVLLPIFGIQYTFYVVPIDPFESCGTGVYVARYVQIVIEALQGAIVTTIFCFLNAEVHLHMKRTFRKWFPKTISMNTDEQELEKTALK</sequence>
<dbReference type="GO" id="GO:0008528">
    <property type="term" value="F:G protein-coupled peptide receptor activity"/>
    <property type="evidence" value="ECO:0007669"/>
    <property type="project" value="TreeGrafter"/>
</dbReference>
<evidence type="ECO:0000256" key="10">
    <source>
        <dbReference type="ARBA" id="ARBA00023224"/>
    </source>
</evidence>
<feature type="transmembrane region" description="Helical" evidence="11">
    <location>
        <begin position="291"/>
        <end position="311"/>
    </location>
</feature>
<dbReference type="PRINTS" id="PR00249">
    <property type="entry name" value="GPCRSECRETIN"/>
</dbReference>
<protein>
    <recommendedName>
        <fullName evidence="16">Calcitonin receptor</fullName>
    </recommendedName>
</protein>
<dbReference type="EMBL" id="OC860768">
    <property type="protein sequence ID" value="CAD7628873.1"/>
    <property type="molecule type" value="Genomic_DNA"/>
</dbReference>
<dbReference type="SUPFAM" id="SSF111418">
    <property type="entry name" value="Hormone receptor domain"/>
    <property type="match status" value="1"/>
</dbReference>
<evidence type="ECO:0000313" key="15">
    <source>
        <dbReference type="Proteomes" id="UP000759131"/>
    </source>
</evidence>
<evidence type="ECO:0000256" key="8">
    <source>
        <dbReference type="ARBA" id="ARBA00023170"/>
    </source>
</evidence>
<evidence type="ECO:0000256" key="11">
    <source>
        <dbReference type="SAM" id="Phobius"/>
    </source>
</evidence>
<keyword evidence="5 11" id="KW-1133">Transmembrane helix</keyword>
<organism evidence="14">
    <name type="scientific">Medioppia subpectinata</name>
    <dbReference type="NCBI Taxonomy" id="1979941"/>
    <lineage>
        <taxon>Eukaryota</taxon>
        <taxon>Metazoa</taxon>
        <taxon>Ecdysozoa</taxon>
        <taxon>Arthropoda</taxon>
        <taxon>Chelicerata</taxon>
        <taxon>Arachnida</taxon>
        <taxon>Acari</taxon>
        <taxon>Acariformes</taxon>
        <taxon>Sarcoptiformes</taxon>
        <taxon>Oribatida</taxon>
        <taxon>Brachypylina</taxon>
        <taxon>Oppioidea</taxon>
        <taxon>Oppiidae</taxon>
        <taxon>Medioppia</taxon>
    </lineage>
</organism>
<evidence type="ECO:0000256" key="3">
    <source>
        <dbReference type="ARBA" id="ARBA00022475"/>
    </source>
</evidence>
<dbReference type="PANTHER" id="PTHR45620:SF42">
    <property type="entry name" value="G-PROTEIN COUPLED RECEPTOR SEB-2"/>
    <property type="match status" value="1"/>
</dbReference>
<dbReference type="PROSITE" id="PS00650">
    <property type="entry name" value="G_PROTEIN_RECEP_F2_2"/>
    <property type="match status" value="1"/>
</dbReference>
<dbReference type="GO" id="GO:0007188">
    <property type="term" value="P:adenylate cyclase-modulating G protein-coupled receptor signaling pathway"/>
    <property type="evidence" value="ECO:0007669"/>
    <property type="project" value="TreeGrafter"/>
</dbReference>
<dbReference type="Gene3D" id="4.10.1240.10">
    <property type="entry name" value="GPCR, family 2, extracellular hormone receptor domain"/>
    <property type="match status" value="1"/>
</dbReference>
<feature type="domain" description="G-protein coupled receptors family 2 profile 1" evidence="12">
    <location>
        <begin position="66"/>
        <end position="169"/>
    </location>
</feature>
<dbReference type="InterPro" id="IPR036445">
    <property type="entry name" value="GPCR_2_extracell_dom_sf"/>
</dbReference>
<dbReference type="InterPro" id="IPR001879">
    <property type="entry name" value="GPCR_2_extracellular_dom"/>
</dbReference>
<dbReference type="InterPro" id="IPR000832">
    <property type="entry name" value="GPCR_2_secretin-like"/>
</dbReference>
<accession>A0A7R9KT32</accession>
<dbReference type="AlphaFoldDB" id="A0A7R9KT32"/>
<dbReference type="Pfam" id="PF02793">
    <property type="entry name" value="HRM"/>
    <property type="match status" value="1"/>
</dbReference>
<evidence type="ECO:0000256" key="2">
    <source>
        <dbReference type="ARBA" id="ARBA00005314"/>
    </source>
</evidence>
<keyword evidence="15" id="KW-1185">Reference proteome</keyword>
<feature type="transmembrane region" description="Helical" evidence="11">
    <location>
        <begin position="180"/>
        <end position="201"/>
    </location>
</feature>
<evidence type="ECO:0000259" key="13">
    <source>
        <dbReference type="PROSITE" id="PS50261"/>
    </source>
</evidence>
<keyword evidence="7 11" id="KW-0472">Membrane</keyword>
<evidence type="ECO:0008006" key="16">
    <source>
        <dbReference type="Google" id="ProtNLM"/>
    </source>
</evidence>
<dbReference type="InterPro" id="IPR017983">
    <property type="entry name" value="GPCR_2_secretin-like_CS"/>
</dbReference>
<keyword evidence="8" id="KW-0675">Receptor</keyword>
<name>A0A7R9KT32_9ACAR</name>
<dbReference type="SUPFAM" id="SSF81321">
    <property type="entry name" value="Family A G protein-coupled receptor-like"/>
    <property type="match status" value="1"/>
</dbReference>
<feature type="transmembrane region" description="Helical" evidence="11">
    <location>
        <begin position="368"/>
        <end position="386"/>
    </location>
</feature>
<dbReference type="SMART" id="SM00008">
    <property type="entry name" value="HormR"/>
    <property type="match status" value="1"/>
</dbReference>
<evidence type="ECO:0000259" key="12">
    <source>
        <dbReference type="PROSITE" id="PS50227"/>
    </source>
</evidence>
<evidence type="ECO:0000256" key="7">
    <source>
        <dbReference type="ARBA" id="ARBA00023136"/>
    </source>
</evidence>
<evidence type="ECO:0000313" key="14">
    <source>
        <dbReference type="EMBL" id="CAD7628873.1"/>
    </source>
</evidence>
<dbReference type="EMBL" id="CAJPIZ010006193">
    <property type="protein sequence ID" value="CAG2109303.1"/>
    <property type="molecule type" value="Genomic_DNA"/>
</dbReference>
<dbReference type="InterPro" id="IPR017981">
    <property type="entry name" value="GPCR_2-like_7TM"/>
</dbReference>
<comment type="similarity">
    <text evidence="2">Belongs to the G-protein coupled receptor 2 family.</text>
</comment>
<dbReference type="Pfam" id="PF00002">
    <property type="entry name" value="7tm_2"/>
    <property type="match status" value="1"/>
</dbReference>
<dbReference type="GO" id="GO:0007166">
    <property type="term" value="P:cell surface receptor signaling pathway"/>
    <property type="evidence" value="ECO:0007669"/>
    <property type="project" value="InterPro"/>
</dbReference>
<dbReference type="PROSITE" id="PS50261">
    <property type="entry name" value="G_PROTEIN_RECEP_F2_4"/>
    <property type="match status" value="1"/>
</dbReference>
<reference evidence="14" key="1">
    <citation type="submission" date="2020-11" db="EMBL/GenBank/DDBJ databases">
        <authorList>
            <person name="Tran Van P."/>
        </authorList>
    </citation>
    <scope>NUCLEOTIDE SEQUENCE</scope>
</reference>
<evidence type="ECO:0000256" key="9">
    <source>
        <dbReference type="ARBA" id="ARBA00023180"/>
    </source>
</evidence>
<proteinExistence type="inferred from homology"/>
<dbReference type="GO" id="GO:0005886">
    <property type="term" value="C:plasma membrane"/>
    <property type="evidence" value="ECO:0007669"/>
    <property type="project" value="UniProtKB-SubCell"/>
</dbReference>
<keyword evidence="10" id="KW-0807">Transducer</keyword>
<keyword evidence="6" id="KW-0297">G-protein coupled receptor</keyword>
<dbReference type="OrthoDB" id="16753at2759"/>
<dbReference type="Proteomes" id="UP000759131">
    <property type="component" value="Unassembled WGS sequence"/>
</dbReference>
<evidence type="ECO:0000256" key="1">
    <source>
        <dbReference type="ARBA" id="ARBA00004651"/>
    </source>
</evidence>